<dbReference type="GeneID" id="86940991"/>
<name>A0AA36Y4K6_9FIRM</name>
<feature type="region of interest" description="Disordered" evidence="1">
    <location>
        <begin position="635"/>
        <end position="671"/>
    </location>
</feature>
<comment type="caution">
    <text evidence="4">The sequence shown here is derived from an EMBL/GenBank/DDBJ whole genome shotgun (WGS) entry which is preliminary data.</text>
</comment>
<evidence type="ECO:0000256" key="2">
    <source>
        <dbReference type="SAM" id="Phobius"/>
    </source>
</evidence>
<feature type="compositionally biased region" description="Polar residues" evidence="1">
    <location>
        <begin position="56"/>
        <end position="65"/>
    </location>
</feature>
<protein>
    <recommendedName>
        <fullName evidence="3">Zinc-ribbon domain-containing protein</fullName>
    </recommendedName>
</protein>
<evidence type="ECO:0000259" key="3">
    <source>
        <dbReference type="Pfam" id="PF13240"/>
    </source>
</evidence>
<feature type="region of interest" description="Disordered" evidence="1">
    <location>
        <begin position="52"/>
        <end position="77"/>
    </location>
</feature>
<keyword evidence="2" id="KW-1133">Transmembrane helix</keyword>
<dbReference type="RefSeq" id="WP_009533064.1">
    <property type="nucleotide sequence ID" value="NZ_JH590863.1"/>
</dbReference>
<feature type="domain" description="Zinc-ribbon" evidence="3">
    <location>
        <begin position="4"/>
        <end position="24"/>
    </location>
</feature>
<dbReference type="EMBL" id="AGEL01000007">
    <property type="protein sequence ID" value="EHO16532.1"/>
    <property type="molecule type" value="Genomic_DNA"/>
</dbReference>
<evidence type="ECO:0000313" key="5">
    <source>
        <dbReference type="Proteomes" id="UP000018466"/>
    </source>
</evidence>
<accession>A0AA36Y4K6</accession>
<dbReference type="Pfam" id="PF13240">
    <property type="entry name" value="Zn_Ribbon_1"/>
    <property type="match status" value="1"/>
</dbReference>
<sequence>MGQCKHCGSEVKEGMRFCGNCGAPQEAEAAEAEVTAEESGEVAEKSVATVAEENAVTGTEESTAAGQEAHGEDRSPALTATVEGATEETAATIAGENAVTGTEESTAAGQEASGEAMHPAVPRPSAETSGEPVTTTAEGDSALPAPAAEAVGEPVATVAGENAVTGTEKTAAAGQEASGETAKRKPRRLRAALFAAAAVAVAAVGATVLLHRMTAMTGERFVRVQAEALRQEAAPFEGLGAVFENGFSSDFVLSMQMSRSRLLALSRSGNENYMLVAKALQRGIQAKVDLGRHLETAVLNLEFGTDDSAKLNFDCFLDSEKFGYRIPQVGKQVFVLNYPEVLRQYSGGARFSTAELAALVPSKALLSASAARYGRVLAAAFKPKEIKVKKRAYTSHVLKRQLDHEMKGEYTVYTWNPDRETLETLFRSLAAEMREDKDFADWYNRRQEAGEELATALGMGRGRAAHFSDVADYVEKHAADWAETLEQRNLRWKLVMQGKEVAAIRVVDNGERPLFCYERDQVGDTLYHGVGGEVFLGTFAEERSKKENSYEGRVIGRLAMFGDAWLWGFRLYYSKVPLDGKPSVLGLPNGSYRYTYFDADRPDRKYTFEVKEKWGRSVYELDDGYDKFTLTATRKGSAEKPTGREVDISDELSGSGKSLPQEKFSDIIEKL</sequence>
<evidence type="ECO:0000256" key="1">
    <source>
        <dbReference type="SAM" id="MobiDB-lite"/>
    </source>
</evidence>
<dbReference type="Proteomes" id="UP000018466">
    <property type="component" value="Unassembled WGS sequence"/>
</dbReference>
<dbReference type="AlphaFoldDB" id="A0AA36Y4K6"/>
<feature type="compositionally biased region" description="Polar residues" evidence="1">
    <location>
        <begin position="126"/>
        <end position="138"/>
    </location>
</feature>
<proteinExistence type="predicted"/>
<feature type="region of interest" description="Disordered" evidence="1">
    <location>
        <begin position="92"/>
        <end position="140"/>
    </location>
</feature>
<feature type="compositionally biased region" description="Basic and acidic residues" evidence="1">
    <location>
        <begin position="636"/>
        <end position="647"/>
    </location>
</feature>
<feature type="transmembrane region" description="Helical" evidence="2">
    <location>
        <begin position="191"/>
        <end position="210"/>
    </location>
</feature>
<reference evidence="4 5" key="1">
    <citation type="submission" date="2011-10" db="EMBL/GenBank/DDBJ databases">
        <title>The Genome Sequence of Lachnospiraceae bacterium ACC2.</title>
        <authorList>
            <consortium name="The Broad Institute Genome Sequencing Platform"/>
            <person name="Earl A."/>
            <person name="Ward D."/>
            <person name="Feldgarden M."/>
            <person name="Gevers D."/>
            <person name="Sizova M."/>
            <person name="Hazen A."/>
            <person name="Epstein S."/>
            <person name="Young S.K."/>
            <person name="Zeng Q."/>
            <person name="Gargeya S."/>
            <person name="Fitzgerald M."/>
            <person name="Haas B."/>
            <person name="Abouelleil A."/>
            <person name="Alvarado L."/>
            <person name="Arachchi H.M."/>
            <person name="Berlin A."/>
            <person name="Brown A."/>
            <person name="Chapman S.B."/>
            <person name="Chen Z."/>
            <person name="Dunbar C."/>
            <person name="Freedman E."/>
            <person name="Gearin G."/>
            <person name="Goldberg J."/>
            <person name="Griggs A."/>
            <person name="Gujja S."/>
            <person name="Heiman D."/>
            <person name="Howarth C."/>
            <person name="Larson L."/>
            <person name="Lui A."/>
            <person name="MacDonald P.J.P."/>
            <person name="Montmayeur A."/>
            <person name="Murphy C."/>
            <person name="Neiman D."/>
            <person name="Pearson M."/>
            <person name="Priest M."/>
            <person name="Roberts A."/>
            <person name="Saif S."/>
            <person name="Shea T."/>
            <person name="Shenoy N."/>
            <person name="Sisk P."/>
            <person name="Stolte C."/>
            <person name="Sykes S."/>
            <person name="Wortman J."/>
            <person name="Nusbaum C."/>
            <person name="Birren B."/>
        </authorList>
    </citation>
    <scope>NUCLEOTIDE SEQUENCE [LARGE SCALE GENOMIC DNA]</scope>
    <source>
        <strain evidence="4 5">ACC2</strain>
    </source>
</reference>
<evidence type="ECO:0000313" key="4">
    <source>
        <dbReference type="EMBL" id="EHO16532.1"/>
    </source>
</evidence>
<keyword evidence="2" id="KW-0472">Membrane</keyword>
<keyword evidence="2" id="KW-0812">Transmembrane</keyword>
<gene>
    <name evidence="4" type="ORF">HMPREF9623_01231</name>
</gene>
<organism evidence="4 5">
    <name type="scientific">Stomatobaculum longum</name>
    <dbReference type="NCBI Taxonomy" id="796942"/>
    <lineage>
        <taxon>Bacteria</taxon>
        <taxon>Bacillati</taxon>
        <taxon>Bacillota</taxon>
        <taxon>Clostridia</taxon>
        <taxon>Lachnospirales</taxon>
        <taxon>Lachnospiraceae</taxon>
        <taxon>Stomatobaculum</taxon>
    </lineage>
</organism>
<keyword evidence="5" id="KW-1185">Reference proteome</keyword>
<dbReference type="InterPro" id="IPR026870">
    <property type="entry name" value="Zinc_ribbon_dom"/>
</dbReference>
<feature type="compositionally biased region" description="Polar residues" evidence="1">
    <location>
        <begin position="99"/>
        <end position="108"/>
    </location>
</feature>